<evidence type="ECO:0000313" key="2">
    <source>
        <dbReference type="Proteomes" id="UP000193870"/>
    </source>
</evidence>
<dbReference type="EMBL" id="FWFV01000020">
    <property type="protein sequence ID" value="SLN71620.1"/>
    <property type="molecule type" value="Genomic_DNA"/>
</dbReference>
<keyword evidence="2" id="KW-1185">Reference proteome</keyword>
<proteinExistence type="predicted"/>
<protein>
    <submittedName>
        <fullName evidence="1">Uncharacterized protein</fullName>
    </submittedName>
</protein>
<accession>A0A1Y5TW14</accession>
<sequence length="143" mass="16169">MPDLCLDNLDHFIADAISTARIVIVALGEDAIPHLPATRRSFAKDVRGRMNPDRLFETQTIFDLDGLIEVLETAILSGTHEETIFDNSLENVSTTGWTRRHYSPSAEALGRALIVILHLRETLQDIRDLRDTQRVLNRMHAEP</sequence>
<evidence type="ECO:0000313" key="1">
    <source>
        <dbReference type="EMBL" id="SLN71620.1"/>
    </source>
</evidence>
<gene>
    <name evidence="1" type="ORF">PAM7066_03676</name>
</gene>
<dbReference type="RefSeq" id="WP_085855618.1">
    <property type="nucleotide sequence ID" value="NZ_FOPF01000020.1"/>
</dbReference>
<name>A0A1Y5TW14_9RHOB</name>
<reference evidence="1 2" key="1">
    <citation type="submission" date="2017-03" db="EMBL/GenBank/DDBJ databases">
        <authorList>
            <person name="Afonso C.L."/>
            <person name="Miller P.J."/>
            <person name="Scott M.A."/>
            <person name="Spackman E."/>
            <person name="Goraichik I."/>
            <person name="Dimitrov K.M."/>
            <person name="Suarez D.L."/>
            <person name="Swayne D.E."/>
        </authorList>
    </citation>
    <scope>NUCLEOTIDE SEQUENCE [LARGE SCALE GENOMIC DNA]</scope>
    <source>
        <strain evidence="1 2">CECT 7066</strain>
    </source>
</reference>
<organism evidence="1 2">
    <name type="scientific">Palleronia marisminoris</name>
    <dbReference type="NCBI Taxonomy" id="315423"/>
    <lineage>
        <taxon>Bacteria</taxon>
        <taxon>Pseudomonadati</taxon>
        <taxon>Pseudomonadota</taxon>
        <taxon>Alphaproteobacteria</taxon>
        <taxon>Rhodobacterales</taxon>
        <taxon>Roseobacteraceae</taxon>
        <taxon>Palleronia</taxon>
    </lineage>
</organism>
<dbReference type="Proteomes" id="UP000193870">
    <property type="component" value="Unassembled WGS sequence"/>
</dbReference>
<dbReference type="AlphaFoldDB" id="A0A1Y5TW14"/>